<dbReference type="GO" id="GO:0080044">
    <property type="term" value="F:quercetin 7-O-glucosyltransferase activity"/>
    <property type="evidence" value="ECO:0007669"/>
    <property type="project" value="TreeGrafter"/>
</dbReference>
<evidence type="ECO:0000313" key="7">
    <source>
        <dbReference type="Proteomes" id="UP001140949"/>
    </source>
</evidence>
<dbReference type="Pfam" id="PF00201">
    <property type="entry name" value="UDPGT"/>
    <property type="match status" value="1"/>
</dbReference>
<sequence>MASSSSRRHVVLLPYPAQGHITPMLHLSKVLHSNGFYITFVNTDYNHRRMLRSRGSNSLAGTESFRFESIPDGLLPSPTSEIPQDDDVDNVTQDIPELCLSTRENCGAPLRELIARIGSSPGVPPVSCVVADGFMTFALEIARELGLVDLVFSTLSTCGFMGYLHFFELVKRGYVPLKDESCLTNGYLETPIEWIPGMKGIRLKDIPTFIRTTDPDDTMLNFDGGEAQNALKASGVIINTFDDLEHEVVEEMRKMFPRLYTVGPLPKFVDRIADDCPSKSIGSNLLKEDTRCLAWLDGREDASVVYVNFGSITVMTARQLEEFAWGLANSKHPFLWVVRPDLVAAGGESTVVPEGFVEETGGRGVVVGWCPQERVLCHPCVGAFLTHSGWNSTLESICGGVPMMCWPFFAEQPTNCRYVCEEWGVGTEIDGDVRRDDVERMVREMMGGEKGREMRARAREWKERAEAAARPGGSSYEQMNALLHDLQTGNFQVGVDNKS</sequence>
<protein>
    <recommendedName>
        <fullName evidence="4">Glycosyltransferase</fullName>
        <ecNumber evidence="4">2.4.1.-</ecNumber>
    </recommendedName>
</protein>
<dbReference type="PROSITE" id="PS00375">
    <property type="entry name" value="UDPGT"/>
    <property type="match status" value="1"/>
</dbReference>
<dbReference type="GO" id="GO:0080043">
    <property type="term" value="F:quercetin 3-O-glucosyltransferase activity"/>
    <property type="evidence" value="ECO:0007669"/>
    <property type="project" value="TreeGrafter"/>
</dbReference>
<dbReference type="PANTHER" id="PTHR11926:SF970">
    <property type="entry name" value="GLYCOSYLTRANSFERASE"/>
    <property type="match status" value="1"/>
</dbReference>
<comment type="similarity">
    <text evidence="1 3">Belongs to the UDP-glycosyltransferase family.</text>
</comment>
<reference evidence="6" key="1">
    <citation type="journal article" date="2023" name="GigaByte">
        <title>Genome assembly of the bearded iris, Iris pallida Lam.</title>
        <authorList>
            <person name="Bruccoleri R.E."/>
            <person name="Oakeley E.J."/>
            <person name="Faust A.M.E."/>
            <person name="Altorfer M."/>
            <person name="Dessus-Babus S."/>
            <person name="Burckhardt D."/>
            <person name="Oertli M."/>
            <person name="Naumann U."/>
            <person name="Petersen F."/>
            <person name="Wong J."/>
        </authorList>
    </citation>
    <scope>NUCLEOTIDE SEQUENCE</scope>
    <source>
        <strain evidence="6">GSM-AAB239-AS_SAM_17_03QT</strain>
    </source>
</reference>
<dbReference type="InterPro" id="IPR035595">
    <property type="entry name" value="UDP_glycos_trans_CS"/>
</dbReference>
<accession>A0AAX6HK94</accession>
<reference evidence="6" key="2">
    <citation type="submission" date="2023-04" db="EMBL/GenBank/DDBJ databases">
        <authorList>
            <person name="Bruccoleri R.E."/>
            <person name="Oakeley E.J."/>
            <person name="Faust A.-M."/>
            <person name="Dessus-Babus S."/>
            <person name="Altorfer M."/>
            <person name="Burckhardt D."/>
            <person name="Oertli M."/>
            <person name="Naumann U."/>
            <person name="Petersen F."/>
            <person name="Wong J."/>
        </authorList>
    </citation>
    <scope>NUCLEOTIDE SEQUENCE</scope>
    <source>
        <strain evidence="6">GSM-AAB239-AS_SAM_17_03QT</strain>
        <tissue evidence="6">Leaf</tissue>
    </source>
</reference>
<evidence type="ECO:0000256" key="2">
    <source>
        <dbReference type="ARBA" id="ARBA00022679"/>
    </source>
</evidence>
<dbReference type="FunFam" id="3.40.50.2000:FF:000027">
    <property type="entry name" value="Glycosyltransferase"/>
    <property type="match status" value="1"/>
</dbReference>
<dbReference type="EMBL" id="JANAVB010008799">
    <property type="protein sequence ID" value="KAJ6841158.1"/>
    <property type="molecule type" value="Genomic_DNA"/>
</dbReference>
<keyword evidence="7" id="KW-1185">Reference proteome</keyword>
<dbReference type="CDD" id="cd03784">
    <property type="entry name" value="GT1_Gtf-like"/>
    <property type="match status" value="1"/>
</dbReference>
<dbReference type="InterPro" id="IPR058980">
    <property type="entry name" value="Glyco_transf_N"/>
</dbReference>
<organism evidence="6 7">
    <name type="scientific">Iris pallida</name>
    <name type="common">Sweet iris</name>
    <dbReference type="NCBI Taxonomy" id="29817"/>
    <lineage>
        <taxon>Eukaryota</taxon>
        <taxon>Viridiplantae</taxon>
        <taxon>Streptophyta</taxon>
        <taxon>Embryophyta</taxon>
        <taxon>Tracheophyta</taxon>
        <taxon>Spermatophyta</taxon>
        <taxon>Magnoliopsida</taxon>
        <taxon>Liliopsida</taxon>
        <taxon>Asparagales</taxon>
        <taxon>Iridaceae</taxon>
        <taxon>Iridoideae</taxon>
        <taxon>Irideae</taxon>
        <taxon>Iris</taxon>
    </lineage>
</organism>
<evidence type="ECO:0000256" key="1">
    <source>
        <dbReference type="ARBA" id="ARBA00009995"/>
    </source>
</evidence>
<dbReference type="Gene3D" id="3.40.50.2000">
    <property type="entry name" value="Glycogen Phosphorylase B"/>
    <property type="match status" value="2"/>
</dbReference>
<keyword evidence="2 3" id="KW-0808">Transferase</keyword>
<dbReference type="Proteomes" id="UP001140949">
    <property type="component" value="Unassembled WGS sequence"/>
</dbReference>
<dbReference type="FunFam" id="3.40.50.2000:FF:000055">
    <property type="entry name" value="Glycosyltransferase"/>
    <property type="match status" value="1"/>
</dbReference>
<evidence type="ECO:0000256" key="4">
    <source>
        <dbReference type="RuleBase" id="RU362057"/>
    </source>
</evidence>
<evidence type="ECO:0000259" key="5">
    <source>
        <dbReference type="Pfam" id="PF26168"/>
    </source>
</evidence>
<evidence type="ECO:0000256" key="3">
    <source>
        <dbReference type="RuleBase" id="RU003718"/>
    </source>
</evidence>
<feature type="domain" description="Glycosyltransferase N-terminal" evidence="5">
    <location>
        <begin position="10"/>
        <end position="140"/>
    </location>
</feature>
<dbReference type="InterPro" id="IPR002213">
    <property type="entry name" value="UDP_glucos_trans"/>
</dbReference>
<keyword evidence="3" id="KW-0328">Glycosyltransferase</keyword>
<dbReference type="EC" id="2.4.1.-" evidence="4"/>
<gene>
    <name evidence="6" type="ORF">M6B38_307920</name>
</gene>
<comment type="caution">
    <text evidence="6">The sequence shown here is derived from an EMBL/GenBank/DDBJ whole genome shotgun (WGS) entry which is preliminary data.</text>
</comment>
<dbReference type="AlphaFoldDB" id="A0AAX6HK94"/>
<name>A0AAX6HK94_IRIPA</name>
<dbReference type="SUPFAM" id="SSF53756">
    <property type="entry name" value="UDP-Glycosyltransferase/glycogen phosphorylase"/>
    <property type="match status" value="1"/>
</dbReference>
<dbReference type="PANTHER" id="PTHR11926">
    <property type="entry name" value="GLUCOSYL/GLUCURONOSYL TRANSFERASES"/>
    <property type="match status" value="1"/>
</dbReference>
<dbReference type="Pfam" id="PF26168">
    <property type="entry name" value="Glyco_transf_N"/>
    <property type="match status" value="1"/>
</dbReference>
<proteinExistence type="inferred from homology"/>
<evidence type="ECO:0000313" key="6">
    <source>
        <dbReference type="EMBL" id="KAJ6841158.1"/>
    </source>
</evidence>